<accession>A0ABU2L526</accession>
<keyword evidence="2" id="KW-0472">Membrane</keyword>
<organism evidence="3 4">
    <name type="scientific">Streptomyces boetiae</name>
    <dbReference type="NCBI Taxonomy" id="3075541"/>
    <lineage>
        <taxon>Bacteria</taxon>
        <taxon>Bacillati</taxon>
        <taxon>Actinomycetota</taxon>
        <taxon>Actinomycetes</taxon>
        <taxon>Kitasatosporales</taxon>
        <taxon>Streptomycetaceae</taxon>
        <taxon>Streptomyces</taxon>
    </lineage>
</organism>
<keyword evidence="2" id="KW-1133">Transmembrane helix</keyword>
<feature type="transmembrane region" description="Helical" evidence="2">
    <location>
        <begin position="114"/>
        <end position="131"/>
    </location>
</feature>
<reference evidence="4" key="1">
    <citation type="submission" date="2023-07" db="EMBL/GenBank/DDBJ databases">
        <title>30 novel species of actinomycetes from the DSMZ collection.</title>
        <authorList>
            <person name="Nouioui I."/>
        </authorList>
    </citation>
    <scope>NUCLEOTIDE SEQUENCE [LARGE SCALE GENOMIC DNA]</scope>
    <source>
        <strain evidence="4">DSM 44917</strain>
    </source>
</reference>
<evidence type="ECO:0000256" key="2">
    <source>
        <dbReference type="SAM" id="Phobius"/>
    </source>
</evidence>
<evidence type="ECO:0000313" key="4">
    <source>
        <dbReference type="Proteomes" id="UP001183388"/>
    </source>
</evidence>
<keyword evidence="4" id="KW-1185">Reference proteome</keyword>
<gene>
    <name evidence="3" type="ORF">RM780_06745</name>
</gene>
<name>A0ABU2L526_9ACTN</name>
<proteinExistence type="predicted"/>
<dbReference type="EMBL" id="JAVREN010000007">
    <property type="protein sequence ID" value="MDT0306659.1"/>
    <property type="molecule type" value="Genomic_DNA"/>
</dbReference>
<feature type="compositionally biased region" description="Basic and acidic residues" evidence="1">
    <location>
        <begin position="140"/>
        <end position="158"/>
    </location>
</feature>
<dbReference type="RefSeq" id="WP_311629599.1">
    <property type="nucleotide sequence ID" value="NZ_JAVREN010000007.1"/>
</dbReference>
<feature type="transmembrane region" description="Helical" evidence="2">
    <location>
        <begin position="74"/>
        <end position="94"/>
    </location>
</feature>
<feature type="region of interest" description="Disordered" evidence="1">
    <location>
        <begin position="134"/>
        <end position="158"/>
    </location>
</feature>
<evidence type="ECO:0000256" key="1">
    <source>
        <dbReference type="SAM" id="MobiDB-lite"/>
    </source>
</evidence>
<comment type="caution">
    <text evidence="3">The sequence shown here is derived from an EMBL/GenBank/DDBJ whole genome shotgun (WGS) entry which is preliminary data.</text>
</comment>
<evidence type="ECO:0008006" key="5">
    <source>
        <dbReference type="Google" id="ProtNLM"/>
    </source>
</evidence>
<protein>
    <recommendedName>
        <fullName evidence="5">Integral membrane protein</fullName>
    </recommendedName>
</protein>
<keyword evidence="2" id="KW-0812">Transmembrane</keyword>
<dbReference type="Proteomes" id="UP001183388">
    <property type="component" value="Unassembled WGS sequence"/>
</dbReference>
<feature type="transmembrane region" description="Helical" evidence="2">
    <location>
        <begin position="12"/>
        <end position="32"/>
    </location>
</feature>
<feature type="transmembrane region" description="Helical" evidence="2">
    <location>
        <begin position="44"/>
        <end position="67"/>
    </location>
</feature>
<evidence type="ECO:0000313" key="3">
    <source>
        <dbReference type="EMBL" id="MDT0306659.1"/>
    </source>
</evidence>
<sequence>MRRPGAVAVARAALGAAGVALVAAGVRLLLVTTAEGTPWDVARWLAGAVLLHDLVLVPLVLAAGLALRRVPGRGAVRGGLLTAGCLVLVALPALLRPGGARNPTVVSTDYGRNLALALAAVAVGTTAAWAWSRRRAGRATGEDGERPGEDDAPRAPGR</sequence>